<feature type="signal peptide" evidence="1">
    <location>
        <begin position="1"/>
        <end position="24"/>
    </location>
</feature>
<evidence type="ECO:0000256" key="1">
    <source>
        <dbReference type="SAM" id="SignalP"/>
    </source>
</evidence>
<feature type="non-terminal residue" evidence="2">
    <location>
        <position position="67"/>
    </location>
</feature>
<dbReference type="Pfam" id="PF05404">
    <property type="entry name" value="TRAP-delta"/>
    <property type="match status" value="1"/>
</dbReference>
<reference evidence="2 3" key="1">
    <citation type="submission" date="2017-03" db="EMBL/GenBank/DDBJ databases">
        <title>Genome Survey of Euroglyphus maynei.</title>
        <authorList>
            <person name="Arlian L.G."/>
            <person name="Morgan M.S."/>
            <person name="Rider S.D."/>
        </authorList>
    </citation>
    <scope>NUCLEOTIDE SEQUENCE [LARGE SCALE GENOMIC DNA]</scope>
    <source>
        <strain evidence="2">Arlian Lab</strain>
        <tissue evidence="2">Whole body</tissue>
    </source>
</reference>
<dbReference type="EMBL" id="MUJZ01050568">
    <property type="protein sequence ID" value="OTF73681.1"/>
    <property type="molecule type" value="Genomic_DNA"/>
</dbReference>
<gene>
    <name evidence="2" type="ORF">BLA29_010274</name>
</gene>
<comment type="caution">
    <text evidence="2">The sequence shown here is derived from an EMBL/GenBank/DDBJ whole genome shotgun (WGS) entry which is preliminary data.</text>
</comment>
<name>A0A1Y3AYV1_EURMA</name>
<keyword evidence="3" id="KW-1185">Reference proteome</keyword>
<accession>A0A1Y3AYV1</accession>
<feature type="chain" id="PRO_5012870110" evidence="1">
    <location>
        <begin position="25"/>
        <end position="67"/>
    </location>
</feature>
<dbReference type="AlphaFoldDB" id="A0A1Y3AYV1"/>
<sequence length="67" mass="7266">MHQSIITISLFGLIILLSSSTVRADVCQATAKSYTANDGLVLVNTGHVIQFQTNCPKDVIPLYAIFN</sequence>
<evidence type="ECO:0000313" key="3">
    <source>
        <dbReference type="Proteomes" id="UP000194236"/>
    </source>
</evidence>
<proteinExistence type="predicted"/>
<keyword evidence="1" id="KW-0732">Signal</keyword>
<dbReference type="GO" id="GO:0016020">
    <property type="term" value="C:membrane"/>
    <property type="evidence" value="ECO:0007669"/>
    <property type="project" value="InterPro"/>
</dbReference>
<evidence type="ECO:0000313" key="2">
    <source>
        <dbReference type="EMBL" id="OTF73681.1"/>
    </source>
</evidence>
<protein>
    <submittedName>
        <fullName evidence="2">Uncharacterized protein</fullName>
    </submittedName>
</protein>
<dbReference type="Proteomes" id="UP000194236">
    <property type="component" value="Unassembled WGS sequence"/>
</dbReference>
<organism evidence="2 3">
    <name type="scientific">Euroglyphus maynei</name>
    <name type="common">Mayne's house dust mite</name>
    <dbReference type="NCBI Taxonomy" id="6958"/>
    <lineage>
        <taxon>Eukaryota</taxon>
        <taxon>Metazoa</taxon>
        <taxon>Ecdysozoa</taxon>
        <taxon>Arthropoda</taxon>
        <taxon>Chelicerata</taxon>
        <taxon>Arachnida</taxon>
        <taxon>Acari</taxon>
        <taxon>Acariformes</taxon>
        <taxon>Sarcoptiformes</taxon>
        <taxon>Astigmata</taxon>
        <taxon>Psoroptidia</taxon>
        <taxon>Analgoidea</taxon>
        <taxon>Pyroglyphidae</taxon>
        <taxon>Pyroglyphinae</taxon>
        <taxon>Euroglyphus</taxon>
    </lineage>
</organism>
<dbReference type="InterPro" id="IPR008855">
    <property type="entry name" value="TRAP-delta"/>
</dbReference>
<dbReference type="GO" id="GO:0005783">
    <property type="term" value="C:endoplasmic reticulum"/>
    <property type="evidence" value="ECO:0007669"/>
    <property type="project" value="InterPro"/>
</dbReference>
<dbReference type="OrthoDB" id="10055808at2759"/>